<name>A0A5C4S529_CHLTI</name>
<evidence type="ECO:0000313" key="1">
    <source>
        <dbReference type="EMBL" id="TNJ38342.1"/>
    </source>
</evidence>
<protein>
    <recommendedName>
        <fullName evidence="3">Lipoprotein</fullName>
    </recommendedName>
</protein>
<dbReference type="AlphaFoldDB" id="A0A5C4S529"/>
<accession>A0A5C4S529</accession>
<evidence type="ECO:0000313" key="2">
    <source>
        <dbReference type="Proteomes" id="UP000308271"/>
    </source>
</evidence>
<sequence length="227" mass="24251">MRIITRVAIAMLIAGMQGCATYGKVSGIASDGQKSIFKDGRNTLLSIKQNTVAIAPETETVTSGQRGDFIVAVNNGTSQDILFSTEDISASTNINGQLTMLKVFSYDELVAEEKKRQTWAAVAAALQGVSDSMNATNAGYSHTYGTYSGSAYSNTGKSAYGYGSYSSTTYNYAAAQAARNAAEAKSEARFARLDAEGRENLRNLSSTILKKGLFAEYRGKKGVYEVT</sequence>
<dbReference type="EMBL" id="VDCH01000021">
    <property type="protein sequence ID" value="TNJ38342.1"/>
    <property type="molecule type" value="Genomic_DNA"/>
</dbReference>
<comment type="caution">
    <text evidence="1">The sequence shown here is derived from an EMBL/GenBank/DDBJ whole genome shotgun (WGS) entry which is preliminary data.</text>
</comment>
<dbReference type="PROSITE" id="PS51257">
    <property type="entry name" value="PROKAR_LIPOPROTEIN"/>
    <property type="match status" value="1"/>
</dbReference>
<evidence type="ECO:0008006" key="3">
    <source>
        <dbReference type="Google" id="ProtNLM"/>
    </source>
</evidence>
<dbReference type="Proteomes" id="UP000308271">
    <property type="component" value="Unassembled WGS sequence"/>
</dbReference>
<proteinExistence type="predicted"/>
<dbReference type="OrthoDB" id="7200194at2"/>
<keyword evidence="2" id="KW-1185">Reference proteome</keyword>
<dbReference type="RefSeq" id="WP_139457359.1">
    <property type="nucleotide sequence ID" value="NZ_VDCH01000021.1"/>
</dbReference>
<reference evidence="1 2" key="1">
    <citation type="submission" date="2019-05" db="EMBL/GenBank/DDBJ databases">
        <title>Draft Whole-Genome sequence of the green sulfur bacterium Chlorobaculum thiosulfatiphilum DSM 249.</title>
        <authorList>
            <person name="Meyer T.E."/>
            <person name="Kyndt J.A."/>
        </authorList>
    </citation>
    <scope>NUCLEOTIDE SEQUENCE [LARGE SCALE GENOMIC DNA]</scope>
    <source>
        <strain evidence="1 2">DSM 249</strain>
    </source>
</reference>
<gene>
    <name evidence="1" type="ORF">FGF66_09230</name>
</gene>
<organism evidence="1 2">
    <name type="scientific">Chlorobaculum thiosulfatiphilum</name>
    <name type="common">Chlorobium limicola f.sp. thiosulfatophilum</name>
    <dbReference type="NCBI Taxonomy" id="115852"/>
    <lineage>
        <taxon>Bacteria</taxon>
        <taxon>Pseudomonadati</taxon>
        <taxon>Chlorobiota</taxon>
        <taxon>Chlorobiia</taxon>
        <taxon>Chlorobiales</taxon>
        <taxon>Chlorobiaceae</taxon>
        <taxon>Chlorobaculum</taxon>
    </lineage>
</organism>